<dbReference type="RefSeq" id="WP_307422579.1">
    <property type="nucleotide sequence ID" value="NZ_JAUSVK010000001.1"/>
</dbReference>
<protein>
    <submittedName>
        <fullName evidence="1">SAM-dependent methyltransferase</fullName>
    </submittedName>
</protein>
<keyword evidence="1" id="KW-0808">Transferase</keyword>
<keyword evidence="2" id="KW-1185">Reference proteome</keyword>
<dbReference type="Gene3D" id="3.40.50.150">
    <property type="entry name" value="Vaccinia Virus protein VP39"/>
    <property type="match status" value="1"/>
</dbReference>
<evidence type="ECO:0000313" key="1">
    <source>
        <dbReference type="EMBL" id="MDQ0390974.1"/>
    </source>
</evidence>
<dbReference type="SUPFAM" id="SSF53335">
    <property type="entry name" value="S-adenosyl-L-methionine-dependent methyltransferases"/>
    <property type="match status" value="1"/>
</dbReference>
<dbReference type="CDD" id="cd02440">
    <property type="entry name" value="AdoMet_MTases"/>
    <property type="match status" value="1"/>
</dbReference>
<sequence>MRTLGVFDGVNGTISIIEDKATGARRYYEGNAFQSHALPTGTSCFTYVHLMDGLLREASNILLLGCAGGTLATMLHRQGKTVTVVDRNPQSFALARDYFWMPKEIRCQTADFRDFVAQTPDRFDGIGIDVGGPGFSPEAVFDGPALLALRRVLARNGRMAMNILVEDGMDPFTAGLACSLAGPDLNAWIIEEANESERNAIIACAPEDRLRLEPRSMPAAIARDVSSWFVRRPQPGAAKSFPRAPLGLFGRSV</sequence>
<dbReference type="Proteomes" id="UP001237448">
    <property type="component" value="Unassembled WGS sequence"/>
</dbReference>
<keyword evidence="1" id="KW-0489">Methyltransferase</keyword>
<proteinExistence type="predicted"/>
<gene>
    <name evidence="1" type="ORF">J3R73_000766</name>
</gene>
<evidence type="ECO:0000313" key="2">
    <source>
        <dbReference type="Proteomes" id="UP001237448"/>
    </source>
</evidence>
<organism evidence="1 2">
    <name type="scientific">Labrys monachus</name>
    <dbReference type="NCBI Taxonomy" id="217067"/>
    <lineage>
        <taxon>Bacteria</taxon>
        <taxon>Pseudomonadati</taxon>
        <taxon>Pseudomonadota</taxon>
        <taxon>Alphaproteobacteria</taxon>
        <taxon>Hyphomicrobiales</taxon>
        <taxon>Xanthobacteraceae</taxon>
        <taxon>Labrys</taxon>
    </lineage>
</organism>
<name>A0ABU0FA17_9HYPH</name>
<dbReference type="InterPro" id="IPR029063">
    <property type="entry name" value="SAM-dependent_MTases_sf"/>
</dbReference>
<reference evidence="1 2" key="1">
    <citation type="submission" date="2023-07" db="EMBL/GenBank/DDBJ databases">
        <title>Genomic Encyclopedia of Type Strains, Phase IV (KMG-IV): sequencing the most valuable type-strain genomes for metagenomic binning, comparative biology and taxonomic classification.</title>
        <authorList>
            <person name="Goeker M."/>
        </authorList>
    </citation>
    <scope>NUCLEOTIDE SEQUENCE [LARGE SCALE GENOMIC DNA]</scope>
    <source>
        <strain evidence="1 2">DSM 5896</strain>
    </source>
</reference>
<dbReference type="GO" id="GO:0032259">
    <property type="term" value="P:methylation"/>
    <property type="evidence" value="ECO:0007669"/>
    <property type="project" value="UniProtKB-KW"/>
</dbReference>
<comment type="caution">
    <text evidence="1">The sequence shown here is derived from an EMBL/GenBank/DDBJ whole genome shotgun (WGS) entry which is preliminary data.</text>
</comment>
<accession>A0ABU0FA17</accession>
<dbReference type="EMBL" id="JAUSVK010000001">
    <property type="protein sequence ID" value="MDQ0390974.1"/>
    <property type="molecule type" value="Genomic_DNA"/>
</dbReference>
<dbReference type="GO" id="GO:0008168">
    <property type="term" value="F:methyltransferase activity"/>
    <property type="evidence" value="ECO:0007669"/>
    <property type="project" value="UniProtKB-KW"/>
</dbReference>